<evidence type="ECO:0000256" key="1">
    <source>
        <dbReference type="SAM" id="MobiDB-lite"/>
    </source>
</evidence>
<accession>A0A2T4DVF7</accession>
<dbReference type="EMBL" id="PYVU01000005">
    <property type="protein sequence ID" value="PTB97815.1"/>
    <property type="molecule type" value="Genomic_DNA"/>
</dbReference>
<dbReference type="AlphaFoldDB" id="A0A2T4DVF7"/>
<feature type="transmembrane region" description="Helical" evidence="2">
    <location>
        <begin position="6"/>
        <end position="23"/>
    </location>
</feature>
<gene>
    <name evidence="3" type="ORF">C9994_01315</name>
</gene>
<proteinExistence type="predicted"/>
<keyword evidence="2" id="KW-0812">Transmembrane</keyword>
<name>A0A2T4DVF7_9BACT</name>
<organism evidence="3 4">
    <name type="scientific">Marivirga lumbricoides</name>
    <dbReference type="NCBI Taxonomy" id="1046115"/>
    <lineage>
        <taxon>Bacteria</taxon>
        <taxon>Pseudomonadati</taxon>
        <taxon>Bacteroidota</taxon>
        <taxon>Cytophagia</taxon>
        <taxon>Cytophagales</taxon>
        <taxon>Marivirgaceae</taxon>
        <taxon>Marivirga</taxon>
    </lineage>
</organism>
<reference evidence="3 4" key="1">
    <citation type="submission" date="2018-03" db="EMBL/GenBank/DDBJ databases">
        <title>Cross-interface Injection: A General Nanoliter Liquid Handling Method Applied to Single Cells Genome Amplification Automated Nanoliter Liquid Handling Applied to Single Cell Multiple Displacement Amplification.</title>
        <authorList>
            <person name="Yun J."/>
            <person name="Xu P."/>
            <person name="Xu J."/>
            <person name="Dai X."/>
            <person name="Wang Y."/>
            <person name="Zheng X."/>
            <person name="Cao C."/>
            <person name="Yi Q."/>
            <person name="Zhu Y."/>
            <person name="Wang L."/>
            <person name="Dong Z."/>
            <person name="Huang Y."/>
            <person name="Huang L."/>
            <person name="Du W."/>
        </authorList>
    </citation>
    <scope>NUCLEOTIDE SEQUENCE [LARGE SCALE GENOMIC DNA]</scope>
    <source>
        <strain evidence="3 4">Z-D1-2</strain>
    </source>
</reference>
<feature type="compositionally biased region" description="Polar residues" evidence="1">
    <location>
        <begin position="181"/>
        <end position="190"/>
    </location>
</feature>
<evidence type="ECO:0000313" key="4">
    <source>
        <dbReference type="Proteomes" id="UP000240608"/>
    </source>
</evidence>
<keyword evidence="2" id="KW-1133">Transmembrane helix</keyword>
<comment type="caution">
    <text evidence="3">The sequence shown here is derived from an EMBL/GenBank/DDBJ whole genome shotgun (WGS) entry which is preliminary data.</text>
</comment>
<dbReference type="Proteomes" id="UP000240608">
    <property type="component" value="Unassembled WGS sequence"/>
</dbReference>
<sequence length="190" mass="21578">MSKTKIFSIVLFLVAVTIGYFFVKSIADDIQQEKKIAREEALVIEKLKLIREGLVAYQRVNGQYTSDWDKLINFIDTGSFYVTERSETIIPRDYGGDSVVINIDTLGTVPVFNSLYSDVPKFKLDRLPYKPNTNTKFNIFADKIVKGSIKVDVFEVSDPNPINPKRRKDDNEKALRVGSKSEVTTAGNWE</sequence>
<evidence type="ECO:0000256" key="2">
    <source>
        <dbReference type="SAM" id="Phobius"/>
    </source>
</evidence>
<protein>
    <submittedName>
        <fullName evidence="3">Uncharacterized protein</fullName>
    </submittedName>
</protein>
<feature type="region of interest" description="Disordered" evidence="1">
    <location>
        <begin position="160"/>
        <end position="190"/>
    </location>
</feature>
<evidence type="ECO:0000313" key="3">
    <source>
        <dbReference type="EMBL" id="PTB97815.1"/>
    </source>
</evidence>
<keyword evidence="2" id="KW-0472">Membrane</keyword>